<proteinExistence type="inferred from homology"/>
<evidence type="ECO:0000313" key="9">
    <source>
        <dbReference type="EMBL" id="SMF15068.1"/>
    </source>
</evidence>
<dbReference type="PANTHER" id="PTHR36699:SF1">
    <property type="entry name" value="L,D-TRANSPEPTIDASE YAFK-RELATED"/>
    <property type="match status" value="1"/>
</dbReference>
<feature type="active site" description="Proton donor/acceptor" evidence="7">
    <location>
        <position position="132"/>
    </location>
</feature>
<keyword evidence="5 7" id="KW-0573">Peptidoglycan synthesis</keyword>
<dbReference type="GO" id="GO:0004180">
    <property type="term" value="F:carboxypeptidase activity"/>
    <property type="evidence" value="ECO:0007669"/>
    <property type="project" value="UniProtKB-ARBA"/>
</dbReference>
<dbReference type="AlphaFoldDB" id="A0A1X7DGX4"/>
<dbReference type="CDD" id="cd16913">
    <property type="entry name" value="YkuD_like"/>
    <property type="match status" value="1"/>
</dbReference>
<comment type="similarity">
    <text evidence="2">Belongs to the YkuD family.</text>
</comment>
<keyword evidence="6 7" id="KW-0961">Cell wall biogenesis/degradation</keyword>
<evidence type="ECO:0000256" key="2">
    <source>
        <dbReference type="ARBA" id="ARBA00005992"/>
    </source>
</evidence>
<evidence type="ECO:0000313" key="10">
    <source>
        <dbReference type="Proteomes" id="UP000192906"/>
    </source>
</evidence>
<dbReference type="RefSeq" id="WP_085101525.1">
    <property type="nucleotide sequence ID" value="NZ_FWZU01000003.1"/>
</dbReference>
<reference evidence="10" key="1">
    <citation type="submission" date="2017-04" db="EMBL/GenBank/DDBJ databases">
        <authorList>
            <person name="Varghese N."/>
            <person name="Submissions S."/>
        </authorList>
    </citation>
    <scope>NUCLEOTIDE SEQUENCE [LARGE SCALE GENOMIC DNA]</scope>
    <source>
        <strain evidence="10">K3S</strain>
    </source>
</reference>
<dbReference type="Pfam" id="PF24125">
    <property type="entry name" value="Cds6_C"/>
    <property type="match status" value="2"/>
</dbReference>
<sequence length="422" mass="47887">MTYFLRILFVSIIVYASLLSNCFAGGWAPVVESTSLIPGLIVAVDKGNQKLHLLVHKSPLHVEATLTCATGKTAGDKEFEGDKRTPEGVYFTKNKRTDLDDFELYGDMAFPLDFPNPVDRINGKTGYGIWIHGRGKQLVAMDTQGCIALNNSDINFIDSKIHPGTPVLIGESVSWENATGTQVAESVELKSLVNKWAADWSNKDAGFFNAYSDKLFSKSEGRSFKFFKDRKKKIFSKTSWIDVSVFNLNALPGPDYWVTWFDQYYRSGRLSSSTAKRLYWQKINGTWKIVGREYGPAGRSFTDEYLESKKESVLAFLDKWRLLWLSADLEQYSKMYDSNARQGKMSGIGNIKEYKKSVWKERTPSVIEFSKIKLIEHPDGLEVDFDQSYSDVSGYSDFGRKKLVIRPVNGEWRIVDEQWSGS</sequence>
<dbReference type="EMBL" id="FWZU01000003">
    <property type="protein sequence ID" value="SMF15068.1"/>
    <property type="molecule type" value="Genomic_DNA"/>
</dbReference>
<evidence type="ECO:0000256" key="7">
    <source>
        <dbReference type="PROSITE-ProRule" id="PRU01373"/>
    </source>
</evidence>
<name>A0A1X7DGX4_9BACT</name>
<evidence type="ECO:0000256" key="5">
    <source>
        <dbReference type="ARBA" id="ARBA00022984"/>
    </source>
</evidence>
<dbReference type="InterPro" id="IPR005490">
    <property type="entry name" value="LD_TPept_cat_dom"/>
</dbReference>
<dbReference type="Gene3D" id="2.40.440.10">
    <property type="entry name" value="L,D-transpeptidase catalytic domain-like"/>
    <property type="match status" value="1"/>
</dbReference>
<dbReference type="OrthoDB" id="9809748at2"/>
<keyword evidence="4 7" id="KW-0133">Cell shape</keyword>
<dbReference type="GO" id="GO:0008360">
    <property type="term" value="P:regulation of cell shape"/>
    <property type="evidence" value="ECO:0007669"/>
    <property type="project" value="UniProtKB-UniRule"/>
</dbReference>
<gene>
    <name evidence="9" type="ORF">SAMN06295933_1863</name>
</gene>
<organism evidence="9 10">
    <name type="scientific">Desulfovibrio gilichinskyi</name>
    <dbReference type="NCBI Taxonomy" id="1519643"/>
    <lineage>
        <taxon>Bacteria</taxon>
        <taxon>Pseudomonadati</taxon>
        <taxon>Thermodesulfobacteriota</taxon>
        <taxon>Desulfovibrionia</taxon>
        <taxon>Desulfovibrionales</taxon>
        <taxon>Desulfovibrionaceae</taxon>
        <taxon>Desulfovibrio</taxon>
    </lineage>
</organism>
<evidence type="ECO:0000256" key="4">
    <source>
        <dbReference type="ARBA" id="ARBA00022960"/>
    </source>
</evidence>
<accession>A0A1X7DGX4</accession>
<dbReference type="PROSITE" id="PS52029">
    <property type="entry name" value="LD_TPASE"/>
    <property type="match status" value="1"/>
</dbReference>
<evidence type="ECO:0000259" key="8">
    <source>
        <dbReference type="PROSITE" id="PS52029"/>
    </source>
</evidence>
<dbReference type="SUPFAM" id="SSF54427">
    <property type="entry name" value="NTF2-like"/>
    <property type="match status" value="2"/>
</dbReference>
<dbReference type="STRING" id="1519643.SAMN06295933_1863"/>
<comment type="pathway">
    <text evidence="1 7">Cell wall biogenesis; peptidoglycan biosynthesis.</text>
</comment>
<dbReference type="UniPathway" id="UPA00219"/>
<dbReference type="Proteomes" id="UP000192906">
    <property type="component" value="Unassembled WGS sequence"/>
</dbReference>
<evidence type="ECO:0000256" key="3">
    <source>
        <dbReference type="ARBA" id="ARBA00022679"/>
    </source>
</evidence>
<evidence type="ECO:0000256" key="6">
    <source>
        <dbReference type="ARBA" id="ARBA00023316"/>
    </source>
</evidence>
<feature type="active site" description="Nucleophile" evidence="7">
    <location>
        <position position="146"/>
    </location>
</feature>
<dbReference type="InterPro" id="IPR038063">
    <property type="entry name" value="Transpep_catalytic_dom"/>
</dbReference>
<dbReference type="Pfam" id="PF03734">
    <property type="entry name" value="YkuD"/>
    <property type="match status" value="1"/>
</dbReference>
<dbReference type="PANTHER" id="PTHR36699">
    <property type="entry name" value="LD-TRANSPEPTIDASE"/>
    <property type="match status" value="1"/>
</dbReference>
<feature type="domain" description="L,D-TPase catalytic" evidence="8">
    <location>
        <begin position="40"/>
        <end position="170"/>
    </location>
</feature>
<dbReference type="GO" id="GO:0016740">
    <property type="term" value="F:transferase activity"/>
    <property type="evidence" value="ECO:0007669"/>
    <property type="project" value="UniProtKB-KW"/>
</dbReference>
<dbReference type="InterPro" id="IPR056203">
    <property type="entry name" value="Cds6_C"/>
</dbReference>
<evidence type="ECO:0000256" key="1">
    <source>
        <dbReference type="ARBA" id="ARBA00004752"/>
    </source>
</evidence>
<keyword evidence="10" id="KW-1185">Reference proteome</keyword>
<keyword evidence="3" id="KW-0808">Transferase</keyword>
<dbReference type="InterPro" id="IPR032710">
    <property type="entry name" value="NTF2-like_dom_sf"/>
</dbReference>
<protein>
    <submittedName>
        <fullName evidence="9">Murein L,D-transpeptidase YafK</fullName>
    </submittedName>
</protein>
<dbReference type="GO" id="GO:0009252">
    <property type="term" value="P:peptidoglycan biosynthetic process"/>
    <property type="evidence" value="ECO:0007669"/>
    <property type="project" value="UniProtKB-UniPathway"/>
</dbReference>
<dbReference type="GO" id="GO:0071555">
    <property type="term" value="P:cell wall organization"/>
    <property type="evidence" value="ECO:0007669"/>
    <property type="project" value="UniProtKB-UniRule"/>
</dbReference>
<dbReference type="SUPFAM" id="SSF141523">
    <property type="entry name" value="L,D-transpeptidase catalytic domain-like"/>
    <property type="match status" value="1"/>
</dbReference>